<evidence type="ECO:0000313" key="3">
    <source>
        <dbReference type="Proteomes" id="UP001596065"/>
    </source>
</evidence>
<reference evidence="3" key="1">
    <citation type="journal article" date="2019" name="Int. J. Syst. Evol. Microbiol.">
        <title>The Global Catalogue of Microorganisms (GCM) 10K type strain sequencing project: providing services to taxonomists for standard genome sequencing and annotation.</title>
        <authorList>
            <consortium name="The Broad Institute Genomics Platform"/>
            <consortium name="The Broad Institute Genome Sequencing Center for Infectious Disease"/>
            <person name="Wu L."/>
            <person name="Ma J."/>
        </authorList>
    </citation>
    <scope>NUCLEOTIDE SEQUENCE [LARGE SCALE GENOMIC DNA]</scope>
    <source>
        <strain evidence="3">KCTC 5701</strain>
    </source>
</reference>
<evidence type="ECO:0000313" key="2">
    <source>
        <dbReference type="EMBL" id="MFC5657101.1"/>
    </source>
</evidence>
<dbReference type="InterPro" id="IPR039068">
    <property type="entry name" value="PqqC-like"/>
</dbReference>
<evidence type="ECO:0000256" key="1">
    <source>
        <dbReference type="ARBA" id="ARBA00023002"/>
    </source>
</evidence>
<gene>
    <name evidence="2" type="ORF">ACFP3J_16615</name>
</gene>
<keyword evidence="3" id="KW-1185">Reference proteome</keyword>
<name>A0ABW0WK24_STRNO</name>
<comment type="caution">
    <text evidence="2">The sequence shown here is derived from an EMBL/GenBank/DDBJ whole genome shotgun (WGS) entry which is preliminary data.</text>
</comment>
<dbReference type="InterPro" id="IPR016084">
    <property type="entry name" value="Haem_Oase-like_multi-hlx"/>
</dbReference>
<proteinExistence type="predicted"/>
<dbReference type="SUPFAM" id="SSF48613">
    <property type="entry name" value="Heme oxygenase-like"/>
    <property type="match status" value="1"/>
</dbReference>
<keyword evidence="1" id="KW-0560">Oxidoreductase</keyword>
<dbReference type="Pfam" id="PF14518">
    <property type="entry name" value="Haem_oxygenas_2"/>
    <property type="match status" value="1"/>
</dbReference>
<dbReference type="Proteomes" id="UP001596065">
    <property type="component" value="Unassembled WGS sequence"/>
</dbReference>
<accession>A0ABW0WK24</accession>
<organism evidence="2 3">
    <name type="scientific">Streptomyces nogalater</name>
    <dbReference type="NCBI Taxonomy" id="38314"/>
    <lineage>
        <taxon>Bacteria</taxon>
        <taxon>Bacillati</taxon>
        <taxon>Actinomycetota</taxon>
        <taxon>Actinomycetes</taxon>
        <taxon>Kitasatosporales</taxon>
        <taxon>Streptomycetaceae</taxon>
        <taxon>Streptomyces</taxon>
    </lineage>
</organism>
<dbReference type="RefSeq" id="WP_344349021.1">
    <property type="nucleotide sequence ID" value="NZ_BAAASM010000022.1"/>
</dbReference>
<dbReference type="Gene3D" id="1.20.910.10">
    <property type="entry name" value="Heme oxygenase-like"/>
    <property type="match status" value="1"/>
</dbReference>
<dbReference type="PANTHER" id="PTHR40279">
    <property type="entry name" value="PQQC-LIKE PROTEIN"/>
    <property type="match status" value="1"/>
</dbReference>
<dbReference type="EMBL" id="JBHSOE010000024">
    <property type="protein sequence ID" value="MFC5657101.1"/>
    <property type="molecule type" value="Genomic_DNA"/>
</dbReference>
<dbReference type="PANTHER" id="PTHR40279:SF3">
    <property type="entry name" value="4-AMINOBENZOATE SYNTHASE"/>
    <property type="match status" value="1"/>
</dbReference>
<protein>
    <submittedName>
        <fullName evidence="2">Iron-containing redox enzyme family protein</fullName>
    </submittedName>
</protein>
<sequence length="230" mass="25523">MAADPYQRAVAEAARVQADYIEQHPFVESIMKGTLTPAVYAAYLRETYHLVTQTPYFLSAAAAHSDEEWLQDWFLDLARDERHHNRLCVRDLKKMGYDPDTYLGTIPGLGTWTMVGQNHYLARAGNPVGIIGFAAATEGLGAALAPKVAAAMRQYEFAKDALSFLKVHSTEDQEHIETVRKGFLRCAEDSEAYTVMVAAWKYTLRAYAQLFTDALERGSSDLAAAAPRIG</sequence>